<dbReference type="GO" id="GO:0016740">
    <property type="term" value="F:transferase activity"/>
    <property type="evidence" value="ECO:0007669"/>
    <property type="project" value="UniProtKB-KW"/>
</dbReference>
<sequence length="45" mass="5520">MVVYLTRKIEDTEKAIEQIEKLYAEWLGNYNSDVRSQIYVRYDYL</sequence>
<dbReference type="AlphaFoldDB" id="A0A401ILQ0"/>
<feature type="coiled-coil region" evidence="1">
    <location>
        <begin position="2"/>
        <end position="29"/>
    </location>
</feature>
<dbReference type="RefSeq" id="WP_172957535.1">
    <property type="nucleotide sequence ID" value="NZ_BDQK01000016.1"/>
</dbReference>
<evidence type="ECO:0000313" key="2">
    <source>
        <dbReference type="EMBL" id="GBF82167.1"/>
    </source>
</evidence>
<comment type="caution">
    <text evidence="2">The sequence shown here is derived from an EMBL/GenBank/DDBJ whole genome shotgun (WGS) entry which is preliminary data.</text>
</comment>
<gene>
    <name evidence="2" type="ORF">AsFPU1_3594</name>
</gene>
<organism evidence="2 3">
    <name type="scientific">Aphanothece sacrum FPU1</name>
    <dbReference type="NCBI Taxonomy" id="1920663"/>
    <lineage>
        <taxon>Bacteria</taxon>
        <taxon>Bacillati</taxon>
        <taxon>Cyanobacteriota</taxon>
        <taxon>Cyanophyceae</taxon>
        <taxon>Oscillatoriophycideae</taxon>
        <taxon>Chroococcales</taxon>
        <taxon>Aphanothecaceae</taxon>
        <taxon>Aphanothece</taxon>
    </lineage>
</organism>
<name>A0A401ILQ0_APHSA</name>
<dbReference type="EMBL" id="BDQK01000016">
    <property type="protein sequence ID" value="GBF82167.1"/>
    <property type="molecule type" value="Genomic_DNA"/>
</dbReference>
<reference evidence="3" key="1">
    <citation type="submission" date="2017-05" db="EMBL/GenBank/DDBJ databases">
        <title>Physiological properties and genetic analysis related to exopolysaccharide production of fresh-water unicellular cyanobacterium Aphanothece sacrum, Suizenji Nori, that has been cultured as a food source in Japan.</title>
        <authorList>
            <person name="Kanesaki Y."/>
            <person name="Yoshikawa S."/>
            <person name="Ohki K."/>
        </authorList>
    </citation>
    <scope>NUCLEOTIDE SEQUENCE [LARGE SCALE GENOMIC DNA]</scope>
    <source>
        <strain evidence="3">FPU1</strain>
    </source>
</reference>
<dbReference type="Proteomes" id="UP000287247">
    <property type="component" value="Unassembled WGS sequence"/>
</dbReference>
<evidence type="ECO:0000256" key="1">
    <source>
        <dbReference type="SAM" id="Coils"/>
    </source>
</evidence>
<proteinExistence type="predicted"/>
<keyword evidence="3" id="KW-1185">Reference proteome</keyword>
<protein>
    <submittedName>
        <fullName evidence="2">N-acetyltransferase GCN5</fullName>
    </submittedName>
</protein>
<keyword evidence="1" id="KW-0175">Coiled coil</keyword>
<keyword evidence="2" id="KW-0808">Transferase</keyword>
<accession>A0A401ILQ0</accession>
<evidence type="ECO:0000313" key="3">
    <source>
        <dbReference type="Proteomes" id="UP000287247"/>
    </source>
</evidence>